<dbReference type="Gene3D" id="2.130.10.10">
    <property type="entry name" value="YVTN repeat-like/Quinoprotein amine dehydrogenase"/>
    <property type="match status" value="1"/>
</dbReference>
<dbReference type="InterPro" id="IPR015943">
    <property type="entry name" value="WD40/YVTN_repeat-like_dom_sf"/>
</dbReference>
<dbReference type="SUPFAM" id="SSF110296">
    <property type="entry name" value="Oligoxyloglucan reducing end-specific cellobiohydrolase"/>
    <property type="match status" value="1"/>
</dbReference>
<name>A0A382CD34_9ZZZZ</name>
<accession>A0A382CD34</accession>
<evidence type="ECO:0000313" key="1">
    <source>
        <dbReference type="EMBL" id="SVB24025.1"/>
    </source>
</evidence>
<dbReference type="EMBL" id="UINC01033951">
    <property type="protein sequence ID" value="SVB24025.1"/>
    <property type="molecule type" value="Genomic_DNA"/>
</dbReference>
<gene>
    <name evidence="1" type="ORF">METZ01_LOCUS176879</name>
</gene>
<organism evidence="1">
    <name type="scientific">marine metagenome</name>
    <dbReference type="NCBI Taxonomy" id="408172"/>
    <lineage>
        <taxon>unclassified sequences</taxon>
        <taxon>metagenomes</taxon>
        <taxon>ecological metagenomes</taxon>
    </lineage>
</organism>
<sequence>MNDLPNNFKTLSSGLRSNGISEIVLQGESTVWLGTGRGVSYLEDSVSIVTLDTLFMINGEYILLNDAISAIATHDEQILFACASGDNLGDFGTGIFYSDRPNLISDTLQVHHMQPMEYSQEPYILQPIGTGFFNMLPITTHYNNITYDLAVTSNYVWITSWAGGLRRISVDSLSSENAKWSPMPLPEDHQIEFNTCDATTFDDSLNVIPGYFLNPRDPGSGGNHNHKGFSVLAYSDTVWVGTANGINRGIVGGNGCVDWMHYSYQSHNISGNFVVGLGLQVWNGQRIIWAATMNADSYGEQRGVSFTTNDGDTWETTLIGERVYNISATDSVVYASSENGLWKTIINHPDDPV</sequence>
<dbReference type="AlphaFoldDB" id="A0A382CD34"/>
<proteinExistence type="predicted"/>
<feature type="non-terminal residue" evidence="1">
    <location>
        <position position="353"/>
    </location>
</feature>
<evidence type="ECO:0008006" key="2">
    <source>
        <dbReference type="Google" id="ProtNLM"/>
    </source>
</evidence>
<reference evidence="1" key="1">
    <citation type="submission" date="2018-05" db="EMBL/GenBank/DDBJ databases">
        <authorList>
            <person name="Lanie J.A."/>
            <person name="Ng W.-L."/>
            <person name="Kazmierczak K.M."/>
            <person name="Andrzejewski T.M."/>
            <person name="Davidsen T.M."/>
            <person name="Wayne K.J."/>
            <person name="Tettelin H."/>
            <person name="Glass J.I."/>
            <person name="Rusch D."/>
            <person name="Podicherti R."/>
            <person name="Tsui H.-C.T."/>
            <person name="Winkler M.E."/>
        </authorList>
    </citation>
    <scope>NUCLEOTIDE SEQUENCE</scope>
</reference>
<protein>
    <recommendedName>
        <fullName evidence="2">Photosynthesis system II assembly factor Ycf48/Hcf136-like domain-containing protein</fullName>
    </recommendedName>
</protein>